<organism evidence="1 2">
    <name type="scientific">Nitrosospira multiformis</name>
    <dbReference type="NCBI Taxonomy" id="1231"/>
    <lineage>
        <taxon>Bacteria</taxon>
        <taxon>Pseudomonadati</taxon>
        <taxon>Pseudomonadota</taxon>
        <taxon>Betaproteobacteria</taxon>
        <taxon>Nitrosomonadales</taxon>
        <taxon>Nitrosomonadaceae</taxon>
        <taxon>Nitrosospira</taxon>
    </lineage>
</organism>
<evidence type="ECO:0000313" key="1">
    <source>
        <dbReference type="EMBL" id="SEN71183.1"/>
    </source>
</evidence>
<reference evidence="1 2" key="1">
    <citation type="submission" date="2016-10" db="EMBL/GenBank/DDBJ databases">
        <authorList>
            <person name="de Groot N.N."/>
        </authorList>
    </citation>
    <scope>NUCLEOTIDE SEQUENCE [LARGE SCALE GENOMIC DNA]</scope>
    <source>
        <strain evidence="1 2">Nl18</strain>
    </source>
</reference>
<proteinExistence type="predicted"/>
<dbReference type="EMBL" id="FOCT01000006">
    <property type="protein sequence ID" value="SEN71183.1"/>
    <property type="molecule type" value="Genomic_DNA"/>
</dbReference>
<dbReference type="Proteomes" id="UP000183898">
    <property type="component" value="Unassembled WGS sequence"/>
</dbReference>
<accession>A0A1H8IRA7</accession>
<sequence>MATFVKFHCLHTDIAAGTHANAINASTDTLKAYLTNATPDQALDSVKADLAEISAGNGYTAGGVDIQNSASKSNGTITVTATDVTITASGGTIGPFRYAPIYNDTSASDSLWGYYDYGSSITLNDGESFTIDFGASLATF</sequence>
<dbReference type="RefSeq" id="WP_074746321.1">
    <property type="nucleotide sequence ID" value="NZ_FOCT01000006.1"/>
</dbReference>
<gene>
    <name evidence="1" type="ORF">SAMN05216404_106160</name>
</gene>
<dbReference type="AlphaFoldDB" id="A0A1H8IRA7"/>
<name>A0A1H8IRA7_9PROT</name>
<evidence type="ECO:0000313" key="2">
    <source>
        <dbReference type="Proteomes" id="UP000183898"/>
    </source>
</evidence>
<protein>
    <submittedName>
        <fullName evidence="1">Uncharacterized protein</fullName>
    </submittedName>
</protein>